<feature type="binding site" evidence="6">
    <location>
        <position position="50"/>
    </location>
    <ligand>
        <name>Ca(2+)</name>
        <dbReference type="ChEBI" id="CHEBI:29108"/>
        <label>1</label>
        <note>catalytic</note>
    </ligand>
</feature>
<name>A0AAV4B143_9GAST</name>
<evidence type="ECO:0000313" key="8">
    <source>
        <dbReference type="EMBL" id="GFO17111.1"/>
    </source>
</evidence>
<sequence>MFRTAIGIAVLSLVAYVILSTLKCMDVFKTFHKHYPGTCSRVKNAGYGSEDIAWTSDGLAFVTSGPAVPALEEHFRPTNTKFSEIQLFDFKNPSAGLSNLKIKASKGWDLNTLRPHGLGVLEDKVKGEHMLYVVNHPYGQTIETVEKFRFDPKARNLVHLKSIVLDKVSFGNDVAPVAEDQFYITNWIRYKGHFVLMAAQDLLPLHVGGLFFFNGTDTVEVKSGMQTPNGICLRWDLNTMRPHGLGVLEDKVKGEHMLYVVNHPYGQTIETVEKFRFDPKARSLVHLKSIVLDKVSFGNDVAPVAEDQFYITNWIRYKGHFVLMAAQDFLPLHVGGLFFFNGTDTVEVKSGMQTPNGICLSKDKKFVYVTTSSEEKLNVFKRDSATNNLQLVQRIPLQSKVDNPNLTPSADALLIGAHPISYRTLLHLFSPFAPEFNSPSSVLRIPLTKDGLVQEKEITELFYDHGDLISGSSSAVVFDKQLLVGSVAHSMVRCELQQDV</sequence>
<evidence type="ECO:0000256" key="3">
    <source>
        <dbReference type="ARBA" id="ARBA00023157"/>
    </source>
</evidence>
<keyword evidence="2" id="KW-0378">Hydrolase</keyword>
<comment type="similarity">
    <text evidence="1">Belongs to the paraoxonase family.</text>
</comment>
<feature type="binding site" evidence="6">
    <location>
        <position position="51"/>
    </location>
    <ligand>
        <name>Ca(2+)</name>
        <dbReference type="ChEBI" id="CHEBI:29108"/>
        <label>1</label>
        <note>catalytic</note>
    </ligand>
</feature>
<dbReference type="InterPro" id="IPR011042">
    <property type="entry name" value="6-blade_b-propeller_TolB-like"/>
</dbReference>
<dbReference type="SUPFAM" id="SSF63829">
    <property type="entry name" value="Calcium-dependent phosphotriesterase"/>
    <property type="match status" value="2"/>
</dbReference>
<evidence type="ECO:0000256" key="7">
    <source>
        <dbReference type="PIRSR" id="PIRSR602640-3"/>
    </source>
</evidence>
<comment type="cofactor">
    <cofactor evidence="6">
        <name>Ca(2+)</name>
        <dbReference type="ChEBI" id="CHEBI:29108"/>
    </cofactor>
    <text evidence="6">Binds 2 calcium ions per subunit.</text>
</comment>
<feature type="disulfide bond" description="In form B" evidence="7">
    <location>
        <begin position="39"/>
        <end position="494"/>
    </location>
</feature>
<accession>A0AAV4B143</accession>
<evidence type="ECO:0000256" key="6">
    <source>
        <dbReference type="PIRSR" id="PIRSR602640-2"/>
    </source>
</evidence>
<gene>
    <name evidence="8" type="ORF">PoB_004361600</name>
</gene>
<dbReference type="EMBL" id="BLXT01004727">
    <property type="protein sequence ID" value="GFO17111.1"/>
    <property type="molecule type" value="Genomic_DNA"/>
</dbReference>
<organism evidence="8 9">
    <name type="scientific">Plakobranchus ocellatus</name>
    <dbReference type="NCBI Taxonomy" id="259542"/>
    <lineage>
        <taxon>Eukaryota</taxon>
        <taxon>Metazoa</taxon>
        <taxon>Spiralia</taxon>
        <taxon>Lophotrochozoa</taxon>
        <taxon>Mollusca</taxon>
        <taxon>Gastropoda</taxon>
        <taxon>Heterobranchia</taxon>
        <taxon>Euthyneura</taxon>
        <taxon>Panpulmonata</taxon>
        <taxon>Sacoglossa</taxon>
        <taxon>Placobranchoidea</taxon>
        <taxon>Plakobranchidae</taxon>
        <taxon>Plakobranchus</taxon>
    </lineage>
</organism>
<dbReference type="PANTHER" id="PTHR11799">
    <property type="entry name" value="PARAOXONASE"/>
    <property type="match status" value="1"/>
</dbReference>
<keyword evidence="4" id="KW-0325">Glycoprotein</keyword>
<evidence type="ECO:0000256" key="2">
    <source>
        <dbReference type="ARBA" id="ARBA00022801"/>
    </source>
</evidence>
<dbReference type="InterPro" id="IPR051288">
    <property type="entry name" value="Serum_paraoxonase/arylesterase"/>
</dbReference>
<evidence type="ECO:0000256" key="1">
    <source>
        <dbReference type="ARBA" id="ARBA00008595"/>
    </source>
</evidence>
<feature type="active site" description="Proton acceptor" evidence="5">
    <location>
        <position position="116"/>
    </location>
</feature>
<comment type="caution">
    <text evidence="8">The sequence shown here is derived from an EMBL/GenBank/DDBJ whole genome shotgun (WGS) entry which is preliminary data.</text>
</comment>
<feature type="binding site" evidence="6">
    <location>
        <position position="356"/>
    </location>
    <ligand>
        <name>Ca(2+)</name>
        <dbReference type="ChEBI" id="CHEBI:29108"/>
        <label>1</label>
        <note>catalytic</note>
    </ligand>
</feature>
<keyword evidence="6" id="KW-0106">Calcium</keyword>
<dbReference type="Pfam" id="PF01731">
    <property type="entry name" value="Arylesterase"/>
    <property type="match status" value="2"/>
</dbReference>
<feature type="binding site" evidence="6">
    <location>
        <position position="299"/>
    </location>
    <ligand>
        <name>Ca(2+)</name>
        <dbReference type="ChEBI" id="CHEBI:29108"/>
        <label>1</label>
        <note>catalytic</note>
    </ligand>
</feature>
<dbReference type="AlphaFoldDB" id="A0AAV4B143"/>
<feature type="binding site" evidence="6">
    <location>
        <position position="118"/>
    </location>
    <ligand>
        <name>Ca(2+)</name>
        <dbReference type="ChEBI" id="CHEBI:29108"/>
        <label>1</label>
        <note>catalytic</note>
    </ligand>
</feature>
<keyword evidence="3 7" id="KW-1015">Disulfide bond</keyword>
<evidence type="ECO:0000313" key="9">
    <source>
        <dbReference type="Proteomes" id="UP000735302"/>
    </source>
</evidence>
<keyword evidence="9" id="KW-1185">Reference proteome</keyword>
<reference evidence="8 9" key="1">
    <citation type="journal article" date="2021" name="Elife">
        <title>Chloroplast acquisition without the gene transfer in kleptoplastic sea slugs, Plakobranchus ocellatus.</title>
        <authorList>
            <person name="Maeda T."/>
            <person name="Takahashi S."/>
            <person name="Yoshida T."/>
            <person name="Shimamura S."/>
            <person name="Takaki Y."/>
            <person name="Nagai Y."/>
            <person name="Toyoda A."/>
            <person name="Suzuki Y."/>
            <person name="Arimoto A."/>
            <person name="Ishii H."/>
            <person name="Satoh N."/>
            <person name="Nishiyama T."/>
            <person name="Hasebe M."/>
            <person name="Maruyama T."/>
            <person name="Minagawa J."/>
            <person name="Obokata J."/>
            <person name="Shigenobu S."/>
        </authorList>
    </citation>
    <scope>NUCLEOTIDE SEQUENCE [LARGE SCALE GENOMIC DNA]</scope>
</reference>
<evidence type="ECO:0000256" key="4">
    <source>
        <dbReference type="ARBA" id="ARBA00023180"/>
    </source>
</evidence>
<feature type="binding site" evidence="6">
    <location>
        <position position="300"/>
    </location>
    <ligand>
        <name>Ca(2+)</name>
        <dbReference type="ChEBI" id="CHEBI:29108"/>
        <label>1</label>
        <note>catalytic</note>
    </ligand>
</feature>
<feature type="binding site" evidence="6">
    <location>
        <position position="402"/>
    </location>
    <ligand>
        <name>Ca(2+)</name>
        <dbReference type="ChEBI" id="CHEBI:29108"/>
        <label>1</label>
        <note>catalytic</note>
    </ligand>
</feature>
<dbReference type="Gene3D" id="2.120.10.30">
    <property type="entry name" value="TolB, C-terminal domain"/>
    <property type="match status" value="2"/>
</dbReference>
<dbReference type="GO" id="GO:0046872">
    <property type="term" value="F:metal ion binding"/>
    <property type="evidence" value="ECO:0007669"/>
    <property type="project" value="UniProtKB-KW"/>
</dbReference>
<feature type="binding site" evidence="6">
    <location>
        <position position="403"/>
    </location>
    <ligand>
        <name>Ca(2+)</name>
        <dbReference type="ChEBI" id="CHEBI:29108"/>
        <label>1</label>
        <note>catalytic</note>
    </ligand>
</feature>
<dbReference type="Proteomes" id="UP000735302">
    <property type="component" value="Unassembled WGS sequence"/>
</dbReference>
<proteinExistence type="inferred from homology"/>
<dbReference type="GO" id="GO:0004064">
    <property type="term" value="F:arylesterase activity"/>
    <property type="evidence" value="ECO:0007669"/>
    <property type="project" value="InterPro"/>
</dbReference>
<keyword evidence="6" id="KW-0479">Metal-binding</keyword>
<evidence type="ECO:0000256" key="5">
    <source>
        <dbReference type="PIRSR" id="PIRSR602640-1"/>
    </source>
</evidence>
<dbReference type="InterPro" id="IPR002640">
    <property type="entry name" value="Arylesterase"/>
</dbReference>
<protein>
    <submittedName>
        <fullName evidence="8">Serum paraoxonase/arylesterase 2</fullName>
    </submittedName>
</protein>
<dbReference type="PANTHER" id="PTHR11799:SF12">
    <property type="entry name" value="PARAOXONASE-RELATED"/>
    <property type="match status" value="1"/>
</dbReference>